<gene>
    <name evidence="7" type="ORF">BIW11_07390</name>
</gene>
<evidence type="ECO:0000256" key="1">
    <source>
        <dbReference type="ARBA" id="ARBA00004123"/>
    </source>
</evidence>
<dbReference type="OrthoDB" id="64340at2759"/>
<reference evidence="7 8" key="1">
    <citation type="journal article" date="2017" name="Gigascience">
        <title>Draft genome of the honey bee ectoparasitic mite, Tropilaelaps mercedesae, is shaped by the parasitic life history.</title>
        <authorList>
            <person name="Dong X."/>
            <person name="Armstrong S.D."/>
            <person name="Xia D."/>
            <person name="Makepeace B.L."/>
            <person name="Darby A.C."/>
            <person name="Kadowaki T."/>
        </authorList>
    </citation>
    <scope>NUCLEOTIDE SEQUENCE [LARGE SCALE GENOMIC DNA]</scope>
    <source>
        <strain evidence="7">Wuxi-XJTLU</strain>
    </source>
</reference>
<dbReference type="Proteomes" id="UP000192247">
    <property type="component" value="Unassembled WGS sequence"/>
</dbReference>
<evidence type="ECO:0000256" key="3">
    <source>
        <dbReference type="ARBA" id="ARBA00007147"/>
    </source>
</evidence>
<dbReference type="InParanoid" id="A0A1V9XU52"/>
<comment type="subcellular location">
    <subcellularLocation>
        <location evidence="2">Chromosome</location>
    </subcellularLocation>
    <subcellularLocation>
        <location evidence="1">Nucleus</location>
    </subcellularLocation>
</comment>
<comment type="caution">
    <text evidence="7">The sequence shown here is derived from an EMBL/GenBank/DDBJ whole genome shotgun (WGS) entry which is preliminary data.</text>
</comment>
<comment type="similarity">
    <text evidence="3">Belongs to the Integrator subunit 8 family.</text>
</comment>
<evidence type="ECO:0000313" key="7">
    <source>
        <dbReference type="EMBL" id="OQR77020.1"/>
    </source>
</evidence>
<dbReference type="PANTHER" id="PTHR13350:SF1">
    <property type="entry name" value="INTEGRATOR COMPLEX SUBUNIT 8"/>
    <property type="match status" value="1"/>
</dbReference>
<evidence type="ECO:0000256" key="5">
    <source>
        <dbReference type="ARBA" id="ARBA00023242"/>
    </source>
</evidence>
<evidence type="ECO:0000313" key="8">
    <source>
        <dbReference type="Proteomes" id="UP000192247"/>
    </source>
</evidence>
<dbReference type="EMBL" id="MNPL01004042">
    <property type="protein sequence ID" value="OQR77020.1"/>
    <property type="molecule type" value="Genomic_DNA"/>
</dbReference>
<keyword evidence="8" id="KW-1185">Reference proteome</keyword>
<sequence>MSMSSANSNMLPPAPEKRQWFEFLLDDNLLADHLAQPQPDPGAWELCLVLLSNSNDLAEKNLRKKILALKIVALNDWDLGQLVQELPVHMQQLLLAEFCALTATGHPQQRGSAHEVFARVLYCRWVLRYVFKSQVPVRGPRGVVVPLPGQTDPTYVAPDVLERLERSLADEAEGCCHWLREFLEDDPTPPVAAASHECFSMRAPHFTDRGNPTDVVLLKAETCLDLGSYLFFRERYTEAKPLLLSAKSMLPRSQAEFARAEGFAANFETHEESTDEEMDESESCSILQRIDEALGAKEPRKSDFEMPVEKLTPESKLLMSQDPNEIIILASKVPNGHKLNSEWQLLPHHLQSLPKNPQMHVILAKAIELRRLEKFAESSTLFRHLLDKLPKADRLQWELAYNSISAGVDVVRSAETILAGQRASDMPNGMLNTAVIELLNAGQYGTVAGLEVRGSVTAVIRPLAQCCSSRQVGSGQNLWKVVIAFLHLKRNRTDTDGCQALLFILRKLKNTVAKGILISLLAHLYNILRDDSNSSVFHEYPSFWPVSLQDASHYCLETCTHLLQTALMNARSPFWLKTHADVCFDQNYYSVALKHYIEALVSVTNFFTETTSSTGPSIVDDTLFRRMAQCCARLSCHTQAAILLQWPVAAPDYAAAFKSLNERNCNDSCDSLYKYMWDTNMLEFLANLHTRRGEVEAKKAVLAHMSRLELNSNNPKACLDEAAQKRKAAFLRTLAKQYFL</sequence>
<protein>
    <submittedName>
        <fullName evidence="7">Integrator complex subunit 8-like</fullName>
    </submittedName>
</protein>
<dbReference type="GO" id="GO:0032039">
    <property type="term" value="C:integrator complex"/>
    <property type="evidence" value="ECO:0007669"/>
    <property type="project" value="TreeGrafter"/>
</dbReference>
<dbReference type="Pfam" id="PF25756">
    <property type="entry name" value="TPR_INTS8"/>
    <property type="match status" value="1"/>
</dbReference>
<evidence type="ECO:0000259" key="6">
    <source>
        <dbReference type="Pfam" id="PF25756"/>
    </source>
</evidence>
<evidence type="ECO:0000256" key="2">
    <source>
        <dbReference type="ARBA" id="ARBA00004286"/>
    </source>
</evidence>
<keyword evidence="4" id="KW-0158">Chromosome</keyword>
<feature type="domain" description="INTS8 TPR repeats" evidence="6">
    <location>
        <begin position="308"/>
        <end position="738"/>
    </location>
</feature>
<evidence type="ECO:0000256" key="4">
    <source>
        <dbReference type="ARBA" id="ARBA00022454"/>
    </source>
</evidence>
<dbReference type="InterPro" id="IPR038751">
    <property type="entry name" value="INTS8"/>
</dbReference>
<dbReference type="InterPro" id="IPR057980">
    <property type="entry name" value="TPR_INTS8"/>
</dbReference>
<proteinExistence type="inferred from homology"/>
<dbReference type="PANTHER" id="PTHR13350">
    <property type="entry name" value="INTEGRATOR COMPLEX SUBUNIT 8"/>
    <property type="match status" value="1"/>
</dbReference>
<dbReference type="STRING" id="418985.A0A1V9XU52"/>
<dbReference type="GO" id="GO:0005694">
    <property type="term" value="C:chromosome"/>
    <property type="evidence" value="ECO:0007669"/>
    <property type="project" value="UniProtKB-SubCell"/>
</dbReference>
<dbReference type="AlphaFoldDB" id="A0A1V9XU52"/>
<dbReference type="GO" id="GO:0034472">
    <property type="term" value="P:snRNA 3'-end processing"/>
    <property type="evidence" value="ECO:0007669"/>
    <property type="project" value="InterPro"/>
</dbReference>
<accession>A0A1V9XU52</accession>
<dbReference type="FunCoup" id="A0A1V9XU52">
    <property type="interactions" value="1689"/>
</dbReference>
<organism evidence="7 8">
    <name type="scientific">Tropilaelaps mercedesae</name>
    <dbReference type="NCBI Taxonomy" id="418985"/>
    <lineage>
        <taxon>Eukaryota</taxon>
        <taxon>Metazoa</taxon>
        <taxon>Ecdysozoa</taxon>
        <taxon>Arthropoda</taxon>
        <taxon>Chelicerata</taxon>
        <taxon>Arachnida</taxon>
        <taxon>Acari</taxon>
        <taxon>Parasitiformes</taxon>
        <taxon>Mesostigmata</taxon>
        <taxon>Gamasina</taxon>
        <taxon>Dermanyssoidea</taxon>
        <taxon>Laelapidae</taxon>
        <taxon>Tropilaelaps</taxon>
    </lineage>
</organism>
<keyword evidence="5" id="KW-0539">Nucleus</keyword>
<name>A0A1V9XU52_9ACAR</name>